<gene>
    <name evidence="5" type="ORF">THAOC_27449</name>
</gene>
<evidence type="ECO:0000256" key="3">
    <source>
        <dbReference type="SAM" id="MobiDB-lite"/>
    </source>
</evidence>
<evidence type="ECO:0000313" key="6">
    <source>
        <dbReference type="Proteomes" id="UP000266841"/>
    </source>
</evidence>
<dbReference type="Gene3D" id="3.40.50.720">
    <property type="entry name" value="NAD(P)-binding Rossmann-like Domain"/>
    <property type="match status" value="1"/>
</dbReference>
<evidence type="ECO:0000256" key="4">
    <source>
        <dbReference type="SAM" id="SignalP"/>
    </source>
</evidence>
<dbReference type="OMA" id="VCYNAGL"/>
<comment type="caution">
    <text evidence="5">The sequence shown here is derived from an EMBL/GenBank/DDBJ whole genome shotgun (WGS) entry which is preliminary data.</text>
</comment>
<comment type="similarity">
    <text evidence="1">Belongs to the short-chain dehydrogenases/reductases (SDR) family.</text>
</comment>
<dbReference type="GO" id="GO:0015995">
    <property type="term" value="P:chlorophyll biosynthetic process"/>
    <property type="evidence" value="ECO:0007669"/>
    <property type="project" value="UniProtKB-UniPathway"/>
</dbReference>
<keyword evidence="2" id="KW-0560">Oxidoreductase</keyword>
<evidence type="ECO:0000256" key="1">
    <source>
        <dbReference type="ARBA" id="ARBA00006484"/>
    </source>
</evidence>
<name>K0RLN1_THAOC</name>
<feature type="region of interest" description="Disordered" evidence="3">
    <location>
        <begin position="24"/>
        <end position="53"/>
    </location>
</feature>
<protein>
    <submittedName>
        <fullName evidence="5">Uncharacterized protein</fullName>
    </submittedName>
</protein>
<dbReference type="GO" id="GO:0016491">
    <property type="term" value="F:oxidoreductase activity"/>
    <property type="evidence" value="ECO:0007669"/>
    <property type="project" value="UniProtKB-KW"/>
</dbReference>
<proteinExistence type="inferred from homology"/>
<dbReference type="Pfam" id="PF00106">
    <property type="entry name" value="adh_short"/>
    <property type="match status" value="1"/>
</dbReference>
<dbReference type="Proteomes" id="UP000266841">
    <property type="component" value="Unassembled WGS sequence"/>
</dbReference>
<evidence type="ECO:0000256" key="2">
    <source>
        <dbReference type="ARBA" id="ARBA00023002"/>
    </source>
</evidence>
<dbReference type="InterPro" id="IPR002347">
    <property type="entry name" value="SDR_fam"/>
</dbReference>
<dbReference type="UniPathway" id="UPA00668"/>
<organism evidence="5 6">
    <name type="scientific">Thalassiosira oceanica</name>
    <name type="common">Marine diatom</name>
    <dbReference type="NCBI Taxonomy" id="159749"/>
    <lineage>
        <taxon>Eukaryota</taxon>
        <taxon>Sar</taxon>
        <taxon>Stramenopiles</taxon>
        <taxon>Ochrophyta</taxon>
        <taxon>Bacillariophyta</taxon>
        <taxon>Coscinodiscophyceae</taxon>
        <taxon>Thalassiosirophycidae</taxon>
        <taxon>Thalassiosirales</taxon>
        <taxon>Thalassiosiraceae</taxon>
        <taxon>Thalassiosira</taxon>
    </lineage>
</organism>
<feature type="signal peptide" evidence="4">
    <location>
        <begin position="1"/>
        <end position="19"/>
    </location>
</feature>
<reference evidence="5 6" key="1">
    <citation type="journal article" date="2012" name="Genome Biol.">
        <title>Genome and low-iron response of an oceanic diatom adapted to chronic iron limitation.</title>
        <authorList>
            <person name="Lommer M."/>
            <person name="Specht M."/>
            <person name="Roy A.S."/>
            <person name="Kraemer L."/>
            <person name="Andreson R."/>
            <person name="Gutowska M.A."/>
            <person name="Wolf J."/>
            <person name="Bergner S.V."/>
            <person name="Schilhabel M.B."/>
            <person name="Klostermeier U.C."/>
            <person name="Beiko R.G."/>
            <person name="Rosenstiel P."/>
            <person name="Hippler M."/>
            <person name="Laroche J."/>
        </authorList>
    </citation>
    <scope>NUCLEOTIDE SEQUENCE [LARGE SCALE GENOMIC DNA]</scope>
    <source>
        <strain evidence="5 6">CCMP1005</strain>
    </source>
</reference>
<dbReference type="PRINTS" id="PR00081">
    <property type="entry name" value="GDHRDH"/>
</dbReference>
<accession>K0RLN1</accession>
<dbReference type="eggNOG" id="KOG1208">
    <property type="taxonomic scope" value="Eukaryota"/>
</dbReference>
<sequence>MVRVLILLHSLLLPTISSGFVATNDRRGNRQTGQFASRSDSDESAQLASSSSSSQLVDRRSALEQSGIALSSLLLSQSMGVGDALALGDYDDSKKKRILITGANSGIGLDAAQRMALRGHEVTLACRTLEKAKGAVEKIKNNVANDADDAFYAIELIKSIKLVPMECDLADLASVGAFAKQLDGKFDAVCYNAGLARNTEAKDVARTKQGFELTVGTNHLGHFYLNRLLMPHIAESGRIVVTASSVHDPDSAGGAQGVPATLGQLEGLERAVSSGTGQFDMVNGGSFNADKCNILFTRELQRRLDASGSNIKVNSFTPGLIVSTGLFRDQNQLFTKVFDVAATNLLKVGESISYGGGCLEYVALSEKVGEKGGLYYYSPPGSSKYGEEAYGKQFTLGEVSNEARASDAGLAKRFWELSDKLVGAA</sequence>
<dbReference type="OrthoDB" id="187748at2759"/>
<dbReference type="InterPro" id="IPR036291">
    <property type="entry name" value="NAD(P)-bd_dom_sf"/>
</dbReference>
<keyword evidence="4" id="KW-0732">Signal</keyword>
<feature type="chain" id="PRO_5003840405" evidence="4">
    <location>
        <begin position="20"/>
        <end position="425"/>
    </location>
</feature>
<dbReference type="SUPFAM" id="SSF51735">
    <property type="entry name" value="NAD(P)-binding Rossmann-fold domains"/>
    <property type="match status" value="1"/>
</dbReference>
<keyword evidence="6" id="KW-1185">Reference proteome</keyword>
<dbReference type="PANTHER" id="PTHR24320">
    <property type="entry name" value="RETINOL DEHYDROGENASE"/>
    <property type="match status" value="1"/>
</dbReference>
<dbReference type="EMBL" id="AGNL01038337">
    <property type="protein sequence ID" value="EJK53169.1"/>
    <property type="molecule type" value="Genomic_DNA"/>
</dbReference>
<feature type="compositionally biased region" description="Low complexity" evidence="3">
    <location>
        <begin position="44"/>
        <end position="53"/>
    </location>
</feature>
<evidence type="ECO:0000313" key="5">
    <source>
        <dbReference type="EMBL" id="EJK53169.1"/>
    </source>
</evidence>
<dbReference type="PANTHER" id="PTHR24320:SF152">
    <property type="entry name" value="SHORT-CHAIN DEHYDROGENASE_REDUCTASE FAMILY PROTEIN"/>
    <property type="match status" value="1"/>
</dbReference>
<dbReference type="AlphaFoldDB" id="K0RLN1"/>